<proteinExistence type="predicted"/>
<gene>
    <name evidence="1" type="ORF">GCM10025751_23940</name>
</gene>
<name>A0AAV3UH80_9EURY</name>
<dbReference type="AlphaFoldDB" id="A0AAV3UH80"/>
<accession>A0AAV3UH80</accession>
<dbReference type="Proteomes" id="UP001501729">
    <property type="component" value="Unassembled WGS sequence"/>
</dbReference>
<organism evidence="1 2">
    <name type="scientific">Haladaptatus pallidirubidus</name>
    <dbReference type="NCBI Taxonomy" id="1008152"/>
    <lineage>
        <taxon>Archaea</taxon>
        <taxon>Methanobacteriati</taxon>
        <taxon>Methanobacteriota</taxon>
        <taxon>Stenosarchaea group</taxon>
        <taxon>Halobacteria</taxon>
        <taxon>Halobacteriales</taxon>
        <taxon>Haladaptataceae</taxon>
        <taxon>Haladaptatus</taxon>
    </lineage>
</organism>
<dbReference type="EMBL" id="BAABKX010000008">
    <property type="protein sequence ID" value="GAA5050200.1"/>
    <property type="molecule type" value="Genomic_DNA"/>
</dbReference>
<comment type="caution">
    <text evidence="1">The sequence shown here is derived from an EMBL/GenBank/DDBJ whole genome shotgun (WGS) entry which is preliminary data.</text>
</comment>
<evidence type="ECO:0000313" key="1">
    <source>
        <dbReference type="EMBL" id="GAA5050200.1"/>
    </source>
</evidence>
<sequence>MASEVRHLRNRRHRDRGAVEFLNGAGFDPVIVRIENTQNLAELYVSEAVVDDLAAGAEVVECGVFTFPAGDLSFDVW</sequence>
<keyword evidence="2" id="KW-1185">Reference proteome</keyword>
<evidence type="ECO:0000313" key="2">
    <source>
        <dbReference type="Proteomes" id="UP001501729"/>
    </source>
</evidence>
<protein>
    <submittedName>
        <fullName evidence="1">Uncharacterized protein</fullName>
    </submittedName>
</protein>
<reference evidence="1 2" key="1">
    <citation type="journal article" date="2019" name="Int. J. Syst. Evol. Microbiol.">
        <title>The Global Catalogue of Microorganisms (GCM) 10K type strain sequencing project: providing services to taxonomists for standard genome sequencing and annotation.</title>
        <authorList>
            <consortium name="The Broad Institute Genomics Platform"/>
            <consortium name="The Broad Institute Genome Sequencing Center for Infectious Disease"/>
            <person name="Wu L."/>
            <person name="Ma J."/>
        </authorList>
    </citation>
    <scope>NUCLEOTIDE SEQUENCE [LARGE SCALE GENOMIC DNA]</scope>
    <source>
        <strain evidence="1 2">JCM 17504</strain>
    </source>
</reference>